<feature type="compositionally biased region" description="Pro residues" evidence="1">
    <location>
        <begin position="123"/>
        <end position="148"/>
    </location>
</feature>
<reference evidence="2" key="1">
    <citation type="submission" date="2021-01" db="EMBL/GenBank/DDBJ databases">
        <authorList>
            <person name="Li R."/>
            <person name="Bekaert M."/>
        </authorList>
    </citation>
    <scope>NUCLEOTIDE SEQUENCE</scope>
    <source>
        <strain evidence="2">Farmed</strain>
    </source>
</reference>
<dbReference type="AlphaFoldDB" id="A0A812CSQ6"/>
<dbReference type="PRINTS" id="PR01217">
    <property type="entry name" value="PRICHEXTENSN"/>
</dbReference>
<evidence type="ECO:0000313" key="3">
    <source>
        <dbReference type="Proteomes" id="UP000597762"/>
    </source>
</evidence>
<feature type="region of interest" description="Disordered" evidence="1">
    <location>
        <begin position="1"/>
        <end position="194"/>
    </location>
</feature>
<feature type="compositionally biased region" description="Polar residues" evidence="1">
    <location>
        <begin position="58"/>
        <end position="71"/>
    </location>
</feature>
<evidence type="ECO:0000313" key="2">
    <source>
        <dbReference type="EMBL" id="CAE1275405.1"/>
    </source>
</evidence>
<keyword evidence="3" id="KW-1185">Reference proteome</keyword>
<name>A0A812CSQ6_ACAPH</name>
<sequence>MASACAGVLTLDRQPDPKKCAPGTSLLPNPKASVPAAPLTTSGEGDWKVVGKGKRKASPNTQQSGDVSTPDGSGGDASAPAPRTDHSPSTKIQRVKEVMADLEKQLAQPEPTPRPTPRKSIPRPTPRQSTPPPSPRPTSARPPSPSPSPKTVSPPSSAPPSPTKAKTLPPPPRAHSTSPPKEGHNSGAQGGNSYKKRLCYTGEETEKPLGGCRRKEAEGEALGSVEGGNPPLSLSLSHNKEGAFKLIRGEGSRGLCIHLHRAGWVPTSRPLLCPVDVARCLAPLAQPLFPY</sequence>
<organism evidence="2 3">
    <name type="scientific">Acanthosepion pharaonis</name>
    <name type="common">Pharaoh cuttlefish</name>
    <name type="synonym">Sepia pharaonis</name>
    <dbReference type="NCBI Taxonomy" id="158019"/>
    <lineage>
        <taxon>Eukaryota</taxon>
        <taxon>Metazoa</taxon>
        <taxon>Spiralia</taxon>
        <taxon>Lophotrochozoa</taxon>
        <taxon>Mollusca</taxon>
        <taxon>Cephalopoda</taxon>
        <taxon>Coleoidea</taxon>
        <taxon>Decapodiformes</taxon>
        <taxon>Sepiida</taxon>
        <taxon>Sepiina</taxon>
        <taxon>Sepiidae</taxon>
        <taxon>Acanthosepion</taxon>
    </lineage>
</organism>
<feature type="compositionally biased region" description="Basic and acidic residues" evidence="1">
    <location>
        <begin position="83"/>
        <end position="104"/>
    </location>
</feature>
<feature type="compositionally biased region" description="Pro residues" evidence="1">
    <location>
        <begin position="156"/>
        <end position="173"/>
    </location>
</feature>
<accession>A0A812CSQ6</accession>
<dbReference type="EMBL" id="CAHIKZ030001832">
    <property type="protein sequence ID" value="CAE1275405.1"/>
    <property type="molecule type" value="Genomic_DNA"/>
</dbReference>
<gene>
    <name evidence="2" type="ORF">SPHA_39440</name>
</gene>
<comment type="caution">
    <text evidence="2">The sequence shown here is derived from an EMBL/GenBank/DDBJ whole genome shotgun (WGS) entry which is preliminary data.</text>
</comment>
<proteinExistence type="predicted"/>
<protein>
    <submittedName>
        <fullName evidence="2">Uncharacterized protein</fullName>
    </submittedName>
</protein>
<dbReference type="Proteomes" id="UP000597762">
    <property type="component" value="Unassembled WGS sequence"/>
</dbReference>
<evidence type="ECO:0000256" key="1">
    <source>
        <dbReference type="SAM" id="MobiDB-lite"/>
    </source>
</evidence>